<dbReference type="GO" id="GO:0005886">
    <property type="term" value="C:plasma membrane"/>
    <property type="evidence" value="ECO:0007669"/>
    <property type="project" value="UniProtKB-SubCell"/>
</dbReference>
<feature type="transmembrane region" description="Helical" evidence="22">
    <location>
        <begin position="285"/>
        <end position="307"/>
    </location>
</feature>
<dbReference type="GO" id="GO:0005765">
    <property type="term" value="C:lysosomal membrane"/>
    <property type="evidence" value="ECO:0007669"/>
    <property type="project" value="TreeGrafter"/>
</dbReference>
<dbReference type="Proteomes" id="UP000663879">
    <property type="component" value="Unassembled WGS sequence"/>
</dbReference>
<keyword evidence="7 23" id="KW-0732">Signal</keyword>
<keyword evidence="9 22" id="KW-1133">Transmembrane helix</keyword>
<dbReference type="AlphaFoldDB" id="A0A813ZEP9"/>
<evidence type="ECO:0000256" key="17">
    <source>
        <dbReference type="ARBA" id="ARBA00060492"/>
    </source>
</evidence>
<dbReference type="PANTHER" id="PTHR11506:SF35">
    <property type="entry name" value="LYSOSOME-ASSOCIATED MEMBRANE GLYCOPROTEIN 5"/>
    <property type="match status" value="1"/>
</dbReference>
<evidence type="ECO:0000256" key="8">
    <source>
        <dbReference type="ARBA" id="ARBA00022753"/>
    </source>
</evidence>
<dbReference type="EMBL" id="CAJNOC010001867">
    <property type="protein sequence ID" value="CAF0896926.1"/>
    <property type="molecule type" value="Genomic_DNA"/>
</dbReference>
<evidence type="ECO:0000256" key="1">
    <source>
        <dbReference type="ARBA" id="ARBA00004151"/>
    </source>
</evidence>
<feature type="region of interest" description="Disordered" evidence="21">
    <location>
        <begin position="28"/>
        <end position="94"/>
    </location>
</feature>
<feature type="domain" description="Lysosome-associated membrane glycoprotein 2-like transmembrane" evidence="25">
    <location>
        <begin position="286"/>
        <end position="317"/>
    </location>
</feature>
<keyword evidence="11 20" id="KW-0472">Membrane</keyword>
<comment type="similarity">
    <text evidence="5 20">Belongs to the LAMP family.</text>
</comment>
<comment type="function">
    <text evidence="16">Plays a role in short-term synaptic plasticity in a subset of GABAergic neurons in the brain.</text>
</comment>
<evidence type="ECO:0000256" key="12">
    <source>
        <dbReference type="ARBA" id="ARBA00023180"/>
    </source>
</evidence>
<dbReference type="OrthoDB" id="6232933at2759"/>
<evidence type="ECO:0000313" key="26">
    <source>
        <dbReference type="EMBL" id="CAF0896926.1"/>
    </source>
</evidence>
<protein>
    <recommendedName>
        <fullName evidence="18">Lysosome-associated membrane glycoprotein 5</fullName>
    </recommendedName>
    <alternativeName>
        <fullName evidence="19">Lysosome-associated membrane protein 5</fullName>
    </alternativeName>
</protein>
<dbReference type="Pfam" id="PF01299">
    <property type="entry name" value="Lamp2-like_luminal"/>
    <property type="match status" value="1"/>
</dbReference>
<feature type="disulfide bond" evidence="20">
    <location>
        <begin position="238"/>
        <end position="275"/>
    </location>
</feature>
<evidence type="ECO:0000256" key="4">
    <source>
        <dbReference type="ARBA" id="ARBA00004279"/>
    </source>
</evidence>
<evidence type="ECO:0000256" key="3">
    <source>
        <dbReference type="ARBA" id="ARBA00004172"/>
    </source>
</evidence>
<keyword evidence="8" id="KW-0967">Endosome</keyword>
<keyword evidence="10" id="KW-0770">Synapse</keyword>
<dbReference type="InterPro" id="IPR048524">
    <property type="entry name" value="Lamp2-like_TM"/>
</dbReference>
<comment type="caution">
    <text evidence="20">Lacks conserved residue(s) required for the propagation of feature annotation.</text>
</comment>
<dbReference type="GO" id="GO:0031902">
    <property type="term" value="C:late endosome membrane"/>
    <property type="evidence" value="ECO:0007669"/>
    <property type="project" value="TreeGrafter"/>
</dbReference>
<keyword evidence="14" id="KW-0968">Cytoplasmic vesicle</keyword>
<feature type="chain" id="PRO_5032764349" description="Lysosome-associated membrane glycoprotein 5" evidence="23">
    <location>
        <begin position="22"/>
        <end position="319"/>
    </location>
</feature>
<evidence type="ECO:0000256" key="2">
    <source>
        <dbReference type="ARBA" id="ARBA00004158"/>
    </source>
</evidence>
<dbReference type="Pfam" id="PF21222">
    <property type="entry name" value="Lamp2_2nd"/>
    <property type="match status" value="1"/>
</dbReference>
<evidence type="ECO:0000256" key="5">
    <source>
        <dbReference type="ARBA" id="ARBA00009644"/>
    </source>
</evidence>
<gene>
    <name evidence="26" type="ORF">OXX778_LOCUS11202</name>
</gene>
<dbReference type="GO" id="GO:0072594">
    <property type="term" value="P:establishment of protein localization to organelle"/>
    <property type="evidence" value="ECO:0007669"/>
    <property type="project" value="TreeGrafter"/>
</dbReference>
<evidence type="ECO:0000256" key="6">
    <source>
        <dbReference type="ARBA" id="ARBA00022692"/>
    </source>
</evidence>
<dbReference type="InterPro" id="IPR002000">
    <property type="entry name" value="Lysosome-assoc_membr_glycop"/>
</dbReference>
<dbReference type="InterPro" id="IPR048528">
    <property type="entry name" value="Lamp2-like_luminal"/>
</dbReference>
<proteinExistence type="inferred from homology"/>
<keyword evidence="6 20" id="KW-0812">Transmembrane</keyword>
<organism evidence="26 27">
    <name type="scientific">Brachionus calyciflorus</name>
    <dbReference type="NCBI Taxonomy" id="104777"/>
    <lineage>
        <taxon>Eukaryota</taxon>
        <taxon>Metazoa</taxon>
        <taxon>Spiralia</taxon>
        <taxon>Gnathifera</taxon>
        <taxon>Rotifera</taxon>
        <taxon>Eurotatoria</taxon>
        <taxon>Monogononta</taxon>
        <taxon>Pseudotrocha</taxon>
        <taxon>Ploima</taxon>
        <taxon>Brachionidae</taxon>
        <taxon>Brachionus</taxon>
    </lineage>
</organism>
<evidence type="ECO:0000256" key="19">
    <source>
        <dbReference type="ARBA" id="ARBA00076257"/>
    </source>
</evidence>
<evidence type="ECO:0000256" key="22">
    <source>
        <dbReference type="SAM" id="Phobius"/>
    </source>
</evidence>
<feature type="domain" description="Lysosome-associated membrane glycoprotein 2-like luminal" evidence="24">
    <location>
        <begin position="117"/>
        <end position="261"/>
    </location>
</feature>
<dbReference type="PANTHER" id="PTHR11506">
    <property type="entry name" value="LYSOSOME-ASSOCIATED MEMBRANE GLYCOPROTEIN"/>
    <property type="match status" value="1"/>
</dbReference>
<evidence type="ECO:0000256" key="23">
    <source>
        <dbReference type="SAM" id="SignalP"/>
    </source>
</evidence>
<evidence type="ECO:0000256" key="7">
    <source>
        <dbReference type="ARBA" id="ARBA00022729"/>
    </source>
</evidence>
<evidence type="ECO:0000256" key="15">
    <source>
        <dbReference type="ARBA" id="ARBA00029428"/>
    </source>
</evidence>
<evidence type="ECO:0000256" key="16">
    <source>
        <dbReference type="ARBA" id="ARBA00053950"/>
    </source>
</evidence>
<evidence type="ECO:0000256" key="18">
    <source>
        <dbReference type="ARBA" id="ARBA00074379"/>
    </source>
</evidence>
<sequence length="319" mass="34852">MRFKNFLVLGLALCLANFVICEDDTTTAPETTTESTTTLSPDTTTESTTTTTTTEETTTPTTTTSSSTTTPEETTTPTTTTSSSTTTPETTTVTTTTVVTTTTGPENNVLNFTVYQTNSTQACLRAKFSLAFNIMYPAIKSGVPSNETTKVAVNSYDSYTGECSDTFNTLSIEFLNGWTLILNYTLEKNAYELSMVRLVYRVKAELFPDVDPSYVGEKRTERSDLKEFAANKGNSFKCTSETKLDLEPVQVDFKNYQAQPFLDSKTVEFDTAIECAADSSGTSKLVPIIVGSSLAVLVILVLVAYIVGRRKHRPGYQQV</sequence>
<keyword evidence="13" id="KW-0966">Cell projection</keyword>
<evidence type="ECO:0000256" key="10">
    <source>
        <dbReference type="ARBA" id="ARBA00023018"/>
    </source>
</evidence>
<evidence type="ECO:0000259" key="25">
    <source>
        <dbReference type="Pfam" id="PF21222"/>
    </source>
</evidence>
<keyword evidence="12" id="KW-0325">Glycoprotein</keyword>
<keyword evidence="20" id="KW-1015">Disulfide bond</keyword>
<name>A0A813ZEP9_9BILA</name>
<evidence type="ECO:0000256" key="9">
    <source>
        <dbReference type="ARBA" id="ARBA00022989"/>
    </source>
</evidence>
<keyword evidence="27" id="KW-1185">Reference proteome</keyword>
<dbReference type="Gene3D" id="2.40.160.110">
    <property type="match status" value="1"/>
</dbReference>
<accession>A0A813ZEP9</accession>
<comment type="caution">
    <text evidence="26">The sequence shown here is derived from an EMBL/GenBank/DDBJ whole genome shotgun (WGS) entry which is preliminary data.</text>
</comment>
<evidence type="ECO:0000256" key="14">
    <source>
        <dbReference type="ARBA" id="ARBA00023329"/>
    </source>
</evidence>
<evidence type="ECO:0000256" key="20">
    <source>
        <dbReference type="PROSITE-ProRule" id="PRU00740"/>
    </source>
</evidence>
<dbReference type="PRINTS" id="PR00336">
    <property type="entry name" value="LYSASSOCTDMP"/>
</dbReference>
<feature type="signal peptide" evidence="23">
    <location>
        <begin position="1"/>
        <end position="21"/>
    </location>
</feature>
<evidence type="ECO:0000313" key="27">
    <source>
        <dbReference type="Proteomes" id="UP000663879"/>
    </source>
</evidence>
<dbReference type="PROSITE" id="PS51407">
    <property type="entry name" value="LAMP_3"/>
    <property type="match status" value="1"/>
</dbReference>
<comment type="subcellular location">
    <subcellularLocation>
        <location evidence="4">Cell projection</location>
        <location evidence="4">Dendrite</location>
    </subcellularLocation>
    <subcellularLocation>
        <location evidence="17">Cell projection</location>
        <location evidence="17">Growth cone membrane</location>
        <topology evidence="17">Single-pass type I membrane protein</topology>
    </subcellularLocation>
    <subcellularLocation>
        <location evidence="15">Cytoplasmic vesicle</location>
        <location evidence="15">Secretory vesicle</location>
        <location evidence="15">Synaptic vesicle membrane</location>
        <topology evidence="15">Single-pass type I membrane protein</topology>
    </subcellularLocation>
    <subcellularLocation>
        <location evidence="2">Early endosome membrane</location>
        <topology evidence="2">Single-pass type I membrane protein</topology>
    </subcellularLocation>
    <subcellularLocation>
        <location evidence="1">Endoplasmic reticulum-Golgi intermediate compartment membrane</location>
        <topology evidence="1">Single-pass type I membrane protein</topology>
    </subcellularLocation>
    <subcellularLocation>
        <location evidence="20">Membrane</location>
        <topology evidence="20">Single-pass type I membrane protein</topology>
    </subcellularLocation>
    <subcellularLocation>
        <location evidence="3">Recycling endosome</location>
    </subcellularLocation>
</comment>
<evidence type="ECO:0000256" key="11">
    <source>
        <dbReference type="ARBA" id="ARBA00023136"/>
    </source>
</evidence>
<reference evidence="26" key="1">
    <citation type="submission" date="2021-02" db="EMBL/GenBank/DDBJ databases">
        <authorList>
            <person name="Nowell W R."/>
        </authorList>
    </citation>
    <scope>NUCLEOTIDE SEQUENCE</scope>
    <source>
        <strain evidence="26">Ploen Becks lab</strain>
    </source>
</reference>
<evidence type="ECO:0000256" key="21">
    <source>
        <dbReference type="SAM" id="MobiDB-lite"/>
    </source>
</evidence>
<evidence type="ECO:0000256" key="13">
    <source>
        <dbReference type="ARBA" id="ARBA00023273"/>
    </source>
</evidence>
<evidence type="ECO:0000259" key="24">
    <source>
        <dbReference type="Pfam" id="PF01299"/>
    </source>
</evidence>